<dbReference type="InterPro" id="IPR026055">
    <property type="entry name" value="FAR"/>
</dbReference>
<sequence length="72" mass="8219">ITGKELFRLLKEKLGPKFTSFVSGKLVAVPGDISQENLNLKNFIFEEEIYNQTDVVVNVAGTTRFDERYTHI</sequence>
<keyword evidence="1" id="KW-0444">Lipid biosynthesis</keyword>
<evidence type="ECO:0000256" key="1">
    <source>
        <dbReference type="RuleBase" id="RU363097"/>
    </source>
</evidence>
<keyword evidence="1" id="KW-0443">Lipid metabolism</keyword>
<dbReference type="Proteomes" id="UP001341840">
    <property type="component" value="Unassembled WGS sequence"/>
</dbReference>
<comment type="function">
    <text evidence="1">Catalyzes the reduction of fatty acyl-CoA to fatty alcohols.</text>
</comment>
<dbReference type="Pfam" id="PF07993">
    <property type="entry name" value="NAD_binding_4"/>
    <property type="match status" value="1"/>
</dbReference>
<evidence type="ECO:0000313" key="3">
    <source>
        <dbReference type="EMBL" id="MED6141606.1"/>
    </source>
</evidence>
<accession>A0ABU6SYR3</accession>
<comment type="catalytic activity">
    <reaction evidence="1">
        <text>a long-chain fatty acyl-CoA + 2 NADPH + 2 H(+) = a long-chain primary fatty alcohol + 2 NADP(+) + CoA</text>
        <dbReference type="Rhea" id="RHEA:52716"/>
        <dbReference type="ChEBI" id="CHEBI:15378"/>
        <dbReference type="ChEBI" id="CHEBI:57287"/>
        <dbReference type="ChEBI" id="CHEBI:57783"/>
        <dbReference type="ChEBI" id="CHEBI:58349"/>
        <dbReference type="ChEBI" id="CHEBI:77396"/>
        <dbReference type="ChEBI" id="CHEBI:83139"/>
        <dbReference type="EC" id="1.2.1.84"/>
    </reaction>
</comment>
<feature type="non-terminal residue" evidence="3">
    <location>
        <position position="1"/>
    </location>
</feature>
<dbReference type="PANTHER" id="PTHR11011:SF108">
    <property type="entry name" value="FATTY ACYL-COA REDUCTASE"/>
    <property type="match status" value="1"/>
</dbReference>
<keyword evidence="1" id="KW-0521">NADP</keyword>
<protein>
    <recommendedName>
        <fullName evidence="1">Fatty acyl-CoA reductase</fullName>
        <ecNumber evidence="1">1.2.1.84</ecNumber>
    </recommendedName>
</protein>
<comment type="similarity">
    <text evidence="1">Belongs to the fatty acyl-CoA reductase family.</text>
</comment>
<proteinExistence type="inferred from homology"/>
<reference evidence="3 4" key="1">
    <citation type="journal article" date="2023" name="Plants (Basel)">
        <title>Bridging the Gap: Combining Genomics and Transcriptomics Approaches to Understand Stylosanthes scabra, an Orphan Legume from the Brazilian Caatinga.</title>
        <authorList>
            <person name="Ferreira-Neto J.R.C."/>
            <person name="da Silva M.D."/>
            <person name="Binneck E."/>
            <person name="de Melo N.F."/>
            <person name="da Silva R.H."/>
            <person name="de Melo A.L.T.M."/>
            <person name="Pandolfi V."/>
            <person name="Bustamante F.O."/>
            <person name="Brasileiro-Vidal A.C."/>
            <person name="Benko-Iseppon A.M."/>
        </authorList>
    </citation>
    <scope>NUCLEOTIDE SEQUENCE [LARGE SCALE GENOMIC DNA]</scope>
    <source>
        <tissue evidence="3">Leaves</tissue>
    </source>
</reference>
<dbReference type="InterPro" id="IPR013120">
    <property type="entry name" value="FAR_NAD-bd"/>
</dbReference>
<dbReference type="EMBL" id="JASCZI010064194">
    <property type="protein sequence ID" value="MED6141606.1"/>
    <property type="molecule type" value="Genomic_DNA"/>
</dbReference>
<dbReference type="EC" id="1.2.1.84" evidence="1"/>
<dbReference type="Gene3D" id="3.40.50.720">
    <property type="entry name" value="NAD(P)-binding Rossmann-like Domain"/>
    <property type="match status" value="1"/>
</dbReference>
<gene>
    <name evidence="3" type="ORF">PIB30_105123</name>
</gene>
<name>A0ABU6SYR3_9FABA</name>
<keyword evidence="1" id="KW-0560">Oxidoreductase</keyword>
<organism evidence="3 4">
    <name type="scientific">Stylosanthes scabra</name>
    <dbReference type="NCBI Taxonomy" id="79078"/>
    <lineage>
        <taxon>Eukaryota</taxon>
        <taxon>Viridiplantae</taxon>
        <taxon>Streptophyta</taxon>
        <taxon>Embryophyta</taxon>
        <taxon>Tracheophyta</taxon>
        <taxon>Spermatophyta</taxon>
        <taxon>Magnoliopsida</taxon>
        <taxon>eudicotyledons</taxon>
        <taxon>Gunneridae</taxon>
        <taxon>Pentapetalae</taxon>
        <taxon>rosids</taxon>
        <taxon>fabids</taxon>
        <taxon>Fabales</taxon>
        <taxon>Fabaceae</taxon>
        <taxon>Papilionoideae</taxon>
        <taxon>50 kb inversion clade</taxon>
        <taxon>dalbergioids sensu lato</taxon>
        <taxon>Dalbergieae</taxon>
        <taxon>Pterocarpus clade</taxon>
        <taxon>Stylosanthes</taxon>
    </lineage>
</organism>
<evidence type="ECO:0000259" key="2">
    <source>
        <dbReference type="Pfam" id="PF07993"/>
    </source>
</evidence>
<evidence type="ECO:0000313" key="4">
    <source>
        <dbReference type="Proteomes" id="UP001341840"/>
    </source>
</evidence>
<feature type="domain" description="Thioester reductase (TE)" evidence="2">
    <location>
        <begin position="11"/>
        <end position="70"/>
    </location>
</feature>
<comment type="caution">
    <text evidence="3">The sequence shown here is derived from an EMBL/GenBank/DDBJ whole genome shotgun (WGS) entry which is preliminary data.</text>
</comment>
<dbReference type="PANTHER" id="PTHR11011">
    <property type="entry name" value="MALE STERILITY PROTEIN 2-RELATED"/>
    <property type="match status" value="1"/>
</dbReference>
<keyword evidence="4" id="KW-1185">Reference proteome</keyword>